<gene>
    <name evidence="2" type="ORF">JFL43_17820</name>
</gene>
<sequence>MMKLWWITSLFWLVLFAATAIFIGVRKIDGSGLEQTSELRMVAFIVLGVVFTFILLFQLLFLYFAPKNKIVSTQ</sequence>
<dbReference type="EMBL" id="JAEOAH010000037">
    <property type="protein sequence ID" value="MBK3496685.1"/>
    <property type="molecule type" value="Genomic_DNA"/>
</dbReference>
<name>A0ABS1HB63_9BACL</name>
<dbReference type="Proteomes" id="UP000618943">
    <property type="component" value="Unassembled WGS sequence"/>
</dbReference>
<keyword evidence="1" id="KW-1133">Transmembrane helix</keyword>
<proteinExistence type="predicted"/>
<organism evidence="2 3">
    <name type="scientific">Viridibacillus soli</name>
    <dbReference type="NCBI Taxonomy" id="2798301"/>
    <lineage>
        <taxon>Bacteria</taxon>
        <taxon>Bacillati</taxon>
        <taxon>Bacillota</taxon>
        <taxon>Bacilli</taxon>
        <taxon>Bacillales</taxon>
        <taxon>Caryophanaceae</taxon>
        <taxon>Viridibacillus</taxon>
    </lineage>
</organism>
<accession>A0ABS1HB63</accession>
<dbReference type="Pfam" id="PF13061">
    <property type="entry name" value="DUF3923"/>
    <property type="match status" value="1"/>
</dbReference>
<feature type="transmembrane region" description="Helical" evidence="1">
    <location>
        <begin position="44"/>
        <end position="65"/>
    </location>
</feature>
<reference evidence="2 3" key="1">
    <citation type="submission" date="2020-12" db="EMBL/GenBank/DDBJ databases">
        <title>YIM B01967 draft genome.</title>
        <authorList>
            <person name="Yan X."/>
        </authorList>
    </citation>
    <scope>NUCLEOTIDE SEQUENCE [LARGE SCALE GENOMIC DNA]</scope>
    <source>
        <strain evidence="2 3">YIM B01967</strain>
    </source>
</reference>
<dbReference type="InterPro" id="IPR025037">
    <property type="entry name" value="DUF3923"/>
</dbReference>
<evidence type="ECO:0000256" key="1">
    <source>
        <dbReference type="SAM" id="Phobius"/>
    </source>
</evidence>
<protein>
    <submittedName>
        <fullName evidence="2">DUF3923 family protein</fullName>
    </submittedName>
</protein>
<keyword evidence="3" id="KW-1185">Reference proteome</keyword>
<keyword evidence="1" id="KW-0812">Transmembrane</keyword>
<evidence type="ECO:0000313" key="3">
    <source>
        <dbReference type="Proteomes" id="UP000618943"/>
    </source>
</evidence>
<keyword evidence="1" id="KW-0472">Membrane</keyword>
<comment type="caution">
    <text evidence="2">The sequence shown here is derived from an EMBL/GenBank/DDBJ whole genome shotgun (WGS) entry which is preliminary data.</text>
</comment>
<evidence type="ECO:0000313" key="2">
    <source>
        <dbReference type="EMBL" id="MBK3496685.1"/>
    </source>
</evidence>